<dbReference type="KEGG" id="hsc:HVS_01010"/>
<gene>
    <name evidence="1" type="ORF">HVS_01010</name>
    <name evidence="2" type="ORF">HVS_01075</name>
</gene>
<proteinExistence type="predicted"/>
<dbReference type="Proteomes" id="UP000233534">
    <property type="component" value="Chromosome"/>
</dbReference>
<keyword evidence="3" id="KW-1185">Reference proteome</keyword>
<sequence>MQKIHDEIQLDENTRKLIFDINKELESKDKELKSKDIEINGKRQEINV</sequence>
<evidence type="ECO:0000313" key="2">
    <source>
        <dbReference type="EMBL" id="AUG56185.1"/>
    </source>
</evidence>
<dbReference type="KEGG" id="hsc:HVS_01075"/>
<dbReference type="EMBL" id="CP025197">
    <property type="protein sequence ID" value="AUG56172.1"/>
    <property type="molecule type" value="Genomic_DNA"/>
</dbReference>
<evidence type="ECO:0000313" key="3">
    <source>
        <dbReference type="Proteomes" id="UP000233534"/>
    </source>
</evidence>
<dbReference type="EMBL" id="CP025197">
    <property type="protein sequence ID" value="AUG56185.1"/>
    <property type="molecule type" value="Genomic_DNA"/>
</dbReference>
<name>A0A2K9EAJ9_9FIRM</name>
<dbReference type="AlphaFoldDB" id="A0A2K9EAJ9"/>
<organism evidence="2 3">
    <name type="scientific">Acetivibrio saccincola</name>
    <dbReference type="NCBI Taxonomy" id="1677857"/>
    <lineage>
        <taxon>Bacteria</taxon>
        <taxon>Bacillati</taxon>
        <taxon>Bacillota</taxon>
        <taxon>Clostridia</taxon>
        <taxon>Eubacteriales</taxon>
        <taxon>Oscillospiraceae</taxon>
        <taxon>Acetivibrio</taxon>
    </lineage>
</organism>
<accession>A0A2K9EAJ9</accession>
<protein>
    <submittedName>
        <fullName evidence="2">Uncharacterized protein</fullName>
    </submittedName>
</protein>
<evidence type="ECO:0000313" key="1">
    <source>
        <dbReference type="EMBL" id="AUG56172.1"/>
    </source>
</evidence>
<reference evidence="2 3" key="1">
    <citation type="submission" date="2017-12" db="EMBL/GenBank/DDBJ databases">
        <title>Complete genome sequence of Herbivorax saccincola GGR1, a novel Cellulosome-producing hydrolytic bacterium in a thermophilic biogas plant, established by Illumina and Nanopore MinION sequencing.</title>
        <authorList>
            <person name="Pechtl A."/>
            <person name="Ruckert C."/>
            <person name="Koeck D.E."/>
            <person name="Maus I."/>
            <person name="Winkler A."/>
            <person name="Kalinowski J."/>
            <person name="Puhler A."/>
            <person name="Schwarz W.W."/>
            <person name="Zverlov V.V."/>
            <person name="Schluter A."/>
            <person name="Liebl W."/>
        </authorList>
    </citation>
    <scope>NUCLEOTIDE SEQUENCE [LARGE SCALE GENOMIC DNA]</scope>
    <source>
        <strain evidence="2">GGR1</strain>
        <strain evidence="3">SR1</strain>
    </source>
</reference>
<dbReference type="RefSeq" id="WP_157942918.1">
    <property type="nucleotide sequence ID" value="NZ_CP025197.1"/>
</dbReference>